<proteinExistence type="predicted"/>
<gene>
    <name evidence="2" type="ORF">GCM10010171_30280</name>
</gene>
<name>A0A918LDK7_9PSEU</name>
<dbReference type="Proteomes" id="UP000660680">
    <property type="component" value="Unassembled WGS sequence"/>
</dbReference>
<keyword evidence="3" id="KW-1185">Reference proteome</keyword>
<dbReference type="EMBL" id="BMRB01000002">
    <property type="protein sequence ID" value="GGS33909.1"/>
    <property type="molecule type" value="Genomic_DNA"/>
</dbReference>
<dbReference type="RefSeq" id="WP_268244580.1">
    <property type="nucleotide sequence ID" value="NZ_BMRB01000002.1"/>
</dbReference>
<protein>
    <submittedName>
        <fullName evidence="2">Uncharacterized protein</fullName>
    </submittedName>
</protein>
<evidence type="ECO:0000256" key="1">
    <source>
        <dbReference type="SAM" id="MobiDB-lite"/>
    </source>
</evidence>
<reference evidence="2" key="2">
    <citation type="submission" date="2020-09" db="EMBL/GenBank/DDBJ databases">
        <authorList>
            <person name="Sun Q."/>
            <person name="Ohkuma M."/>
        </authorList>
    </citation>
    <scope>NUCLEOTIDE SEQUENCE</scope>
    <source>
        <strain evidence="2">JCM 3276</strain>
    </source>
</reference>
<feature type="compositionally biased region" description="Basic and acidic residues" evidence="1">
    <location>
        <begin position="12"/>
        <end position="26"/>
    </location>
</feature>
<organism evidence="2 3">
    <name type="scientific">Actinokineospora fastidiosa</name>
    <dbReference type="NCBI Taxonomy" id="1816"/>
    <lineage>
        <taxon>Bacteria</taxon>
        <taxon>Bacillati</taxon>
        <taxon>Actinomycetota</taxon>
        <taxon>Actinomycetes</taxon>
        <taxon>Pseudonocardiales</taxon>
        <taxon>Pseudonocardiaceae</taxon>
        <taxon>Actinokineospora</taxon>
    </lineage>
</organism>
<sequence length="44" mass="4801">MSADTVDQDTAPEPRADEPEPEPESRLARVARLIRAASDHGVPF</sequence>
<accession>A0A918LDK7</accession>
<feature type="region of interest" description="Disordered" evidence="1">
    <location>
        <begin position="1"/>
        <end position="26"/>
    </location>
</feature>
<evidence type="ECO:0000313" key="3">
    <source>
        <dbReference type="Proteomes" id="UP000660680"/>
    </source>
</evidence>
<evidence type="ECO:0000313" key="2">
    <source>
        <dbReference type="EMBL" id="GGS33909.1"/>
    </source>
</evidence>
<dbReference type="AlphaFoldDB" id="A0A918LDK7"/>
<comment type="caution">
    <text evidence="2">The sequence shown here is derived from an EMBL/GenBank/DDBJ whole genome shotgun (WGS) entry which is preliminary data.</text>
</comment>
<reference evidence="2" key="1">
    <citation type="journal article" date="2014" name="Int. J. Syst. Evol. Microbiol.">
        <title>Complete genome sequence of Corynebacterium casei LMG S-19264T (=DSM 44701T), isolated from a smear-ripened cheese.</title>
        <authorList>
            <consortium name="US DOE Joint Genome Institute (JGI-PGF)"/>
            <person name="Walter F."/>
            <person name="Albersmeier A."/>
            <person name="Kalinowski J."/>
            <person name="Ruckert C."/>
        </authorList>
    </citation>
    <scope>NUCLEOTIDE SEQUENCE</scope>
    <source>
        <strain evidence="2">JCM 3276</strain>
    </source>
</reference>